<dbReference type="Proteomes" id="UP001500886">
    <property type="component" value="Unassembled WGS sequence"/>
</dbReference>
<reference evidence="7" key="1">
    <citation type="journal article" date="2019" name="Int. J. Syst. Evol. Microbiol.">
        <title>The Global Catalogue of Microorganisms (GCM) 10K type strain sequencing project: providing services to taxonomists for standard genome sequencing and annotation.</title>
        <authorList>
            <consortium name="The Broad Institute Genomics Platform"/>
            <consortium name="The Broad Institute Genome Sequencing Center for Infectious Disease"/>
            <person name="Wu L."/>
            <person name="Ma J."/>
        </authorList>
    </citation>
    <scope>NUCLEOTIDE SEQUENCE [LARGE SCALE GENOMIC DNA]</scope>
    <source>
        <strain evidence="7">JCM 4542</strain>
    </source>
</reference>
<evidence type="ECO:0000256" key="3">
    <source>
        <dbReference type="ARBA" id="ARBA00023163"/>
    </source>
</evidence>
<dbReference type="Pfam" id="PF00440">
    <property type="entry name" value="TetR_N"/>
    <property type="match status" value="1"/>
</dbReference>
<gene>
    <name evidence="6" type="ORF">GCM10010315_44270</name>
</gene>
<evidence type="ECO:0000313" key="6">
    <source>
        <dbReference type="EMBL" id="GAA2721444.1"/>
    </source>
</evidence>
<evidence type="ECO:0000256" key="2">
    <source>
        <dbReference type="ARBA" id="ARBA00023125"/>
    </source>
</evidence>
<accession>A0ABP6GCY5</accession>
<keyword evidence="7" id="KW-1185">Reference proteome</keyword>
<dbReference type="InterPro" id="IPR047923">
    <property type="entry name" value="ArpA-like"/>
</dbReference>
<feature type="DNA-binding region" description="H-T-H motif" evidence="4">
    <location>
        <begin position="29"/>
        <end position="48"/>
    </location>
</feature>
<proteinExistence type="predicted"/>
<dbReference type="NCBIfam" id="NF041196">
    <property type="entry name" value="ScbR_bind_reg"/>
    <property type="match status" value="1"/>
</dbReference>
<feature type="domain" description="HTH tetR-type" evidence="5">
    <location>
        <begin position="6"/>
        <end position="66"/>
    </location>
</feature>
<dbReference type="InterPro" id="IPR036271">
    <property type="entry name" value="Tet_transcr_reg_TetR-rel_C_sf"/>
</dbReference>
<evidence type="ECO:0000259" key="5">
    <source>
        <dbReference type="PROSITE" id="PS50977"/>
    </source>
</evidence>
<keyword evidence="2 4" id="KW-0238">DNA-binding</keyword>
<evidence type="ECO:0000256" key="4">
    <source>
        <dbReference type="PROSITE-ProRule" id="PRU00335"/>
    </source>
</evidence>
<dbReference type="EMBL" id="BAAASL010000017">
    <property type="protein sequence ID" value="GAA2721444.1"/>
    <property type="molecule type" value="Genomic_DNA"/>
</dbReference>
<dbReference type="Gene3D" id="1.10.357.10">
    <property type="entry name" value="Tetracycline Repressor, domain 2"/>
    <property type="match status" value="1"/>
</dbReference>
<evidence type="ECO:0000313" key="7">
    <source>
        <dbReference type="Proteomes" id="UP001500886"/>
    </source>
</evidence>
<dbReference type="PROSITE" id="PS50977">
    <property type="entry name" value="HTH_TETR_2"/>
    <property type="match status" value="1"/>
</dbReference>
<dbReference type="InterPro" id="IPR009057">
    <property type="entry name" value="Homeodomain-like_sf"/>
</dbReference>
<organism evidence="6 7">
    <name type="scientific">Streptomyces luteosporeus</name>
    <dbReference type="NCBI Taxonomy" id="173856"/>
    <lineage>
        <taxon>Bacteria</taxon>
        <taxon>Bacillati</taxon>
        <taxon>Actinomycetota</taxon>
        <taxon>Actinomycetes</taxon>
        <taxon>Kitasatosporales</taxon>
        <taxon>Streptomycetaceae</taxon>
        <taxon>Streptomyces</taxon>
    </lineage>
</organism>
<name>A0ABP6GCY5_9ACTN</name>
<comment type="caution">
    <text evidence="6">The sequence shown here is derived from an EMBL/GenBank/DDBJ whole genome shotgun (WGS) entry which is preliminary data.</text>
</comment>
<dbReference type="PANTHER" id="PTHR30055:SF234">
    <property type="entry name" value="HTH-TYPE TRANSCRIPTIONAL REGULATOR BETI"/>
    <property type="match status" value="1"/>
</dbReference>
<sequence length="204" mass="22636">MHERALHTRATLIRAAAEVFEECGYHGAGINRILTKAGVTAGAMYFHFKSKESLARAVMLEQATDVTLPQQPQGLQQLVDVTLALARELQSNTLLRAGVRLAVDQGGPAVQDDTVYMWWAERFREELVAARREGELLASVDDAEFANVLVAAFTGTQLKSQFSTGWADLPLRIMSLWRYLLPGIATPEAAARITLDSERRLPWE</sequence>
<dbReference type="RefSeq" id="WP_344437195.1">
    <property type="nucleotide sequence ID" value="NZ_BAAASL010000017.1"/>
</dbReference>
<dbReference type="PRINTS" id="PR00455">
    <property type="entry name" value="HTHTETR"/>
</dbReference>
<dbReference type="PANTHER" id="PTHR30055">
    <property type="entry name" value="HTH-TYPE TRANSCRIPTIONAL REGULATOR RUTR"/>
    <property type="match status" value="1"/>
</dbReference>
<dbReference type="SUPFAM" id="SSF48498">
    <property type="entry name" value="Tetracyclin repressor-like, C-terminal domain"/>
    <property type="match status" value="1"/>
</dbReference>
<keyword evidence="1" id="KW-0805">Transcription regulation</keyword>
<dbReference type="SUPFAM" id="SSF46689">
    <property type="entry name" value="Homeodomain-like"/>
    <property type="match status" value="1"/>
</dbReference>
<dbReference type="InterPro" id="IPR054126">
    <property type="entry name" value="CprB_TetR_C"/>
</dbReference>
<dbReference type="InterPro" id="IPR050109">
    <property type="entry name" value="HTH-type_TetR-like_transc_reg"/>
</dbReference>
<dbReference type="Pfam" id="PF21935">
    <property type="entry name" value="TetR_C_45"/>
    <property type="match status" value="1"/>
</dbReference>
<evidence type="ECO:0000256" key="1">
    <source>
        <dbReference type="ARBA" id="ARBA00023015"/>
    </source>
</evidence>
<protein>
    <submittedName>
        <fullName evidence="6">ScbR family autoregulator-binding transcription factor</fullName>
    </submittedName>
</protein>
<dbReference type="InterPro" id="IPR001647">
    <property type="entry name" value="HTH_TetR"/>
</dbReference>
<keyword evidence="3" id="KW-0804">Transcription</keyword>